<dbReference type="InterPro" id="IPR058245">
    <property type="entry name" value="NreC/VraR/RcsB-like_REC"/>
</dbReference>
<dbReference type="GO" id="GO:0006355">
    <property type="term" value="P:regulation of DNA-templated transcription"/>
    <property type="evidence" value="ECO:0007669"/>
    <property type="project" value="InterPro"/>
</dbReference>
<keyword evidence="4" id="KW-0804">Transcription</keyword>
<proteinExistence type="predicted"/>
<evidence type="ECO:0000313" key="8">
    <source>
        <dbReference type="EMBL" id="PMM76863.1"/>
    </source>
</evidence>
<sequence length="195" mass="22047">MNCLIFDDHPLVCMAIKSLVESSPHIAQVNVASELKTANEFVRKSNIDLLILDVNLNDCDGFDFYRRIKAHGFRGRVVFYSAETSAYYSEMAFKVGANGYVCKSEHYDVLKDAIEAIVKGYSFFKEINDPKKAKQPLKLSAREATVAKLLLKGMTNKDAAERLSISEKTISTYKRRMLTKYSVDSIVELSRVIEL</sequence>
<evidence type="ECO:0000256" key="1">
    <source>
        <dbReference type="ARBA" id="ARBA00022553"/>
    </source>
</evidence>
<dbReference type="GO" id="GO:0003677">
    <property type="term" value="F:DNA binding"/>
    <property type="evidence" value="ECO:0007669"/>
    <property type="project" value="UniProtKB-KW"/>
</dbReference>
<reference evidence="9" key="1">
    <citation type="submission" date="2016-07" db="EMBL/GenBank/DDBJ databases">
        <title>Nontailed viruses are major unrecognized killers of bacteria in the ocean.</title>
        <authorList>
            <person name="Kauffman K."/>
            <person name="Hussain F."/>
            <person name="Yang J."/>
            <person name="Arevalo P."/>
            <person name="Brown J."/>
            <person name="Cutler M."/>
            <person name="Kelly L."/>
            <person name="Polz M.F."/>
        </authorList>
    </citation>
    <scope>NUCLEOTIDE SEQUENCE [LARGE SCALE GENOMIC DNA]</scope>
    <source>
        <strain evidence="9">10N.261.46.F8</strain>
    </source>
</reference>
<dbReference type="SMART" id="SM00421">
    <property type="entry name" value="HTH_LUXR"/>
    <property type="match status" value="1"/>
</dbReference>
<protein>
    <submittedName>
        <fullName evidence="8">DNA-binding response regulator</fullName>
    </submittedName>
</protein>
<feature type="domain" description="HTH luxR-type" evidence="6">
    <location>
        <begin position="132"/>
        <end position="195"/>
    </location>
</feature>
<dbReference type="InterPro" id="IPR001789">
    <property type="entry name" value="Sig_transdc_resp-reg_receiver"/>
</dbReference>
<dbReference type="Pfam" id="PF00196">
    <property type="entry name" value="GerE"/>
    <property type="match status" value="1"/>
</dbReference>
<feature type="modified residue" description="4-aspartylphosphate" evidence="5">
    <location>
        <position position="53"/>
    </location>
</feature>
<dbReference type="RefSeq" id="WP_102433933.1">
    <property type="nucleotide sequence ID" value="NZ_CAWNVI010000018.1"/>
</dbReference>
<comment type="caution">
    <text evidence="8">The sequence shown here is derived from an EMBL/GenBank/DDBJ whole genome shotgun (WGS) entry which is preliminary data.</text>
</comment>
<dbReference type="PROSITE" id="PS50043">
    <property type="entry name" value="HTH_LUXR_2"/>
    <property type="match status" value="1"/>
</dbReference>
<dbReference type="InterPro" id="IPR036388">
    <property type="entry name" value="WH-like_DNA-bd_sf"/>
</dbReference>
<dbReference type="InterPro" id="IPR039420">
    <property type="entry name" value="WalR-like"/>
</dbReference>
<accession>A0A2N7KKM5</accession>
<dbReference type="SUPFAM" id="SSF46894">
    <property type="entry name" value="C-terminal effector domain of the bipartite response regulators"/>
    <property type="match status" value="1"/>
</dbReference>
<dbReference type="AlphaFoldDB" id="A0A2N7KKM5"/>
<dbReference type="Gene3D" id="3.40.50.2300">
    <property type="match status" value="1"/>
</dbReference>
<dbReference type="OrthoDB" id="9796655at2"/>
<dbReference type="SMART" id="SM00448">
    <property type="entry name" value="REC"/>
    <property type="match status" value="1"/>
</dbReference>
<keyword evidence="3 8" id="KW-0238">DNA-binding</keyword>
<evidence type="ECO:0000256" key="4">
    <source>
        <dbReference type="ARBA" id="ARBA00023163"/>
    </source>
</evidence>
<dbReference type="CDD" id="cd06170">
    <property type="entry name" value="LuxR_C_like"/>
    <property type="match status" value="1"/>
</dbReference>
<dbReference type="SUPFAM" id="SSF52172">
    <property type="entry name" value="CheY-like"/>
    <property type="match status" value="1"/>
</dbReference>
<dbReference type="GO" id="GO:0000160">
    <property type="term" value="P:phosphorelay signal transduction system"/>
    <property type="evidence" value="ECO:0007669"/>
    <property type="project" value="InterPro"/>
</dbReference>
<keyword evidence="2" id="KW-0805">Transcription regulation</keyword>
<dbReference type="Pfam" id="PF00072">
    <property type="entry name" value="Response_reg"/>
    <property type="match status" value="1"/>
</dbReference>
<evidence type="ECO:0000259" key="6">
    <source>
        <dbReference type="PROSITE" id="PS50043"/>
    </source>
</evidence>
<evidence type="ECO:0000259" key="7">
    <source>
        <dbReference type="PROSITE" id="PS50110"/>
    </source>
</evidence>
<evidence type="ECO:0000256" key="3">
    <source>
        <dbReference type="ARBA" id="ARBA00023125"/>
    </source>
</evidence>
<dbReference type="InterPro" id="IPR016032">
    <property type="entry name" value="Sig_transdc_resp-reg_C-effctor"/>
</dbReference>
<dbReference type="InterPro" id="IPR000792">
    <property type="entry name" value="Tscrpt_reg_LuxR_C"/>
</dbReference>
<dbReference type="Gene3D" id="1.10.10.10">
    <property type="entry name" value="Winged helix-like DNA-binding domain superfamily/Winged helix DNA-binding domain"/>
    <property type="match status" value="1"/>
</dbReference>
<evidence type="ECO:0000256" key="5">
    <source>
        <dbReference type="PROSITE-ProRule" id="PRU00169"/>
    </source>
</evidence>
<dbReference type="InterPro" id="IPR011006">
    <property type="entry name" value="CheY-like_superfamily"/>
</dbReference>
<feature type="domain" description="Response regulatory" evidence="7">
    <location>
        <begin position="2"/>
        <end position="118"/>
    </location>
</feature>
<keyword evidence="1 5" id="KW-0597">Phosphoprotein</keyword>
<organism evidence="8 9">
    <name type="scientific">Vibrio lentus</name>
    <dbReference type="NCBI Taxonomy" id="136468"/>
    <lineage>
        <taxon>Bacteria</taxon>
        <taxon>Pseudomonadati</taxon>
        <taxon>Pseudomonadota</taxon>
        <taxon>Gammaproteobacteria</taxon>
        <taxon>Vibrionales</taxon>
        <taxon>Vibrionaceae</taxon>
        <taxon>Vibrio</taxon>
    </lineage>
</organism>
<dbReference type="PRINTS" id="PR00038">
    <property type="entry name" value="HTHLUXR"/>
</dbReference>
<dbReference type="PROSITE" id="PS50110">
    <property type="entry name" value="RESPONSE_REGULATORY"/>
    <property type="match status" value="1"/>
</dbReference>
<dbReference type="PANTHER" id="PTHR43214:SF41">
    <property type="entry name" value="NITRATE_NITRITE RESPONSE REGULATOR PROTEIN NARP"/>
    <property type="match status" value="1"/>
</dbReference>
<dbReference type="EMBL" id="MCZK01000018">
    <property type="protein sequence ID" value="PMM76863.1"/>
    <property type="molecule type" value="Genomic_DNA"/>
</dbReference>
<gene>
    <name evidence="8" type="ORF">BCT49_21895</name>
</gene>
<dbReference type="PANTHER" id="PTHR43214">
    <property type="entry name" value="TWO-COMPONENT RESPONSE REGULATOR"/>
    <property type="match status" value="1"/>
</dbReference>
<name>A0A2N7KKM5_9VIBR</name>
<evidence type="ECO:0000256" key="2">
    <source>
        <dbReference type="ARBA" id="ARBA00023015"/>
    </source>
</evidence>
<dbReference type="Proteomes" id="UP000235406">
    <property type="component" value="Unassembled WGS sequence"/>
</dbReference>
<dbReference type="CDD" id="cd17535">
    <property type="entry name" value="REC_NarL-like"/>
    <property type="match status" value="1"/>
</dbReference>
<evidence type="ECO:0000313" key="9">
    <source>
        <dbReference type="Proteomes" id="UP000235406"/>
    </source>
</evidence>